<evidence type="ECO:0000256" key="1">
    <source>
        <dbReference type="SAM" id="SignalP"/>
    </source>
</evidence>
<dbReference type="RefSeq" id="WP_344004441.1">
    <property type="nucleotide sequence ID" value="NZ_BAAAMY010000002.1"/>
</dbReference>
<dbReference type="SUPFAM" id="SSF53474">
    <property type="entry name" value="alpha/beta-Hydrolases"/>
    <property type="match status" value="1"/>
</dbReference>
<gene>
    <name evidence="2" type="ORF">GCM10009737_09420</name>
</gene>
<dbReference type="PROSITE" id="PS51257">
    <property type="entry name" value="PROKAR_LIPOPROTEIN"/>
    <property type="match status" value="1"/>
</dbReference>
<evidence type="ECO:0008006" key="4">
    <source>
        <dbReference type="Google" id="ProtNLM"/>
    </source>
</evidence>
<organism evidence="2 3">
    <name type="scientific">Nocardioides lentus</name>
    <dbReference type="NCBI Taxonomy" id="338077"/>
    <lineage>
        <taxon>Bacteria</taxon>
        <taxon>Bacillati</taxon>
        <taxon>Actinomycetota</taxon>
        <taxon>Actinomycetes</taxon>
        <taxon>Propionibacteriales</taxon>
        <taxon>Nocardioidaceae</taxon>
        <taxon>Nocardioides</taxon>
    </lineage>
</organism>
<feature type="chain" id="PRO_5045354280" description="Alpha/beta hydrolase" evidence="1">
    <location>
        <begin position="22"/>
        <end position="206"/>
    </location>
</feature>
<proteinExistence type="predicted"/>
<dbReference type="EMBL" id="BAAAMY010000002">
    <property type="protein sequence ID" value="GAA1910119.1"/>
    <property type="molecule type" value="Genomic_DNA"/>
</dbReference>
<name>A0ABN2P2C1_9ACTN</name>
<dbReference type="InterPro" id="IPR029058">
    <property type="entry name" value="AB_hydrolase_fold"/>
</dbReference>
<keyword evidence="1" id="KW-0732">Signal</keyword>
<accession>A0ABN2P2C1</accession>
<protein>
    <recommendedName>
        <fullName evidence="4">Alpha/beta hydrolase</fullName>
    </recommendedName>
</protein>
<reference evidence="2 3" key="1">
    <citation type="journal article" date="2019" name="Int. J. Syst. Evol. Microbiol.">
        <title>The Global Catalogue of Microorganisms (GCM) 10K type strain sequencing project: providing services to taxonomists for standard genome sequencing and annotation.</title>
        <authorList>
            <consortium name="The Broad Institute Genomics Platform"/>
            <consortium name="The Broad Institute Genome Sequencing Center for Infectious Disease"/>
            <person name="Wu L."/>
            <person name="Ma J."/>
        </authorList>
    </citation>
    <scope>NUCLEOTIDE SEQUENCE [LARGE SCALE GENOMIC DNA]</scope>
    <source>
        <strain evidence="2 3">JCM 14046</strain>
    </source>
</reference>
<comment type="caution">
    <text evidence="2">The sequence shown here is derived from an EMBL/GenBank/DDBJ whole genome shotgun (WGS) entry which is preliminary data.</text>
</comment>
<evidence type="ECO:0000313" key="2">
    <source>
        <dbReference type="EMBL" id="GAA1910119.1"/>
    </source>
</evidence>
<sequence>MSRTVRALASSALLLASLGLAGCSSGTGETVDLADGEALVWGDGPQGVVLAHGASYDAASWEDQAVALADAGATVVAIEDLSAEAVGAAVQRLRQVDGVEQVTLVGASAGADTVLGAVAEQPRLADQLVLLSPTDAVSDLPDQPKLFVASQGDPVAAASDEMAATSSGDDNELLLLPGDAHAQAIFETDQGDRVLDAITERVEDGV</sequence>
<evidence type="ECO:0000313" key="3">
    <source>
        <dbReference type="Proteomes" id="UP001501612"/>
    </source>
</evidence>
<feature type="signal peptide" evidence="1">
    <location>
        <begin position="1"/>
        <end position="21"/>
    </location>
</feature>
<keyword evidence="3" id="KW-1185">Reference proteome</keyword>
<dbReference type="Proteomes" id="UP001501612">
    <property type="component" value="Unassembled WGS sequence"/>
</dbReference>
<dbReference type="Gene3D" id="3.40.50.1820">
    <property type="entry name" value="alpha/beta hydrolase"/>
    <property type="match status" value="1"/>
</dbReference>